<accession>A0A9W4UFC8</accession>
<dbReference type="GO" id="GO:0000993">
    <property type="term" value="F:RNA polymerase II complex binding"/>
    <property type="evidence" value="ECO:0007669"/>
    <property type="project" value="TreeGrafter"/>
</dbReference>
<dbReference type="SMART" id="SM01389">
    <property type="entry name" value="Spt4"/>
    <property type="match status" value="1"/>
</dbReference>
<dbReference type="OrthoDB" id="248751at2759"/>
<dbReference type="Pfam" id="PF06093">
    <property type="entry name" value="Spt4"/>
    <property type="match status" value="1"/>
</dbReference>
<dbReference type="InterPro" id="IPR009287">
    <property type="entry name" value="Spt4"/>
</dbReference>
<comment type="subcellular location">
    <subcellularLocation>
        <location evidence="2">Chromosome</location>
        <location evidence="2">Centromere</location>
    </subcellularLocation>
    <subcellularLocation>
        <location evidence="1">Nucleus</location>
    </subcellularLocation>
</comment>
<evidence type="ECO:0000256" key="8">
    <source>
        <dbReference type="ARBA" id="ARBA00029869"/>
    </source>
</evidence>
<comment type="caution">
    <text evidence="11">The sequence shown here is derived from an EMBL/GenBank/DDBJ whole genome shotgun (WGS) entry which is preliminary data.</text>
</comment>
<dbReference type="PANTHER" id="PTHR12882:SF1">
    <property type="entry name" value="TRANSCRIPTION ELONGATION FACTOR SPT4"/>
    <property type="match status" value="1"/>
</dbReference>
<evidence type="ECO:0000256" key="3">
    <source>
        <dbReference type="ARBA" id="ARBA00010464"/>
    </source>
</evidence>
<dbReference type="GO" id="GO:0140673">
    <property type="term" value="P:transcription elongation-coupled chromatin remodeling"/>
    <property type="evidence" value="ECO:0007669"/>
    <property type="project" value="InterPro"/>
</dbReference>
<evidence type="ECO:0000256" key="6">
    <source>
        <dbReference type="ARBA" id="ARBA00023242"/>
    </source>
</evidence>
<feature type="region of interest" description="Disordered" evidence="9">
    <location>
        <begin position="23"/>
        <end position="200"/>
    </location>
</feature>
<feature type="compositionally biased region" description="Polar residues" evidence="9">
    <location>
        <begin position="62"/>
        <end position="72"/>
    </location>
</feature>
<evidence type="ECO:0000313" key="12">
    <source>
        <dbReference type="Proteomes" id="UP001152607"/>
    </source>
</evidence>
<evidence type="ECO:0000256" key="4">
    <source>
        <dbReference type="ARBA" id="ARBA00020182"/>
    </source>
</evidence>
<keyword evidence="6" id="KW-0539">Nucleus</keyword>
<dbReference type="GO" id="GO:0008270">
    <property type="term" value="F:zinc ion binding"/>
    <property type="evidence" value="ECO:0007669"/>
    <property type="project" value="InterPro"/>
</dbReference>
<dbReference type="AlphaFoldDB" id="A0A9W4UFC8"/>
<sequence length="318" mass="34890">MPPRKKKGVAAVKKPTKATKYVYIDSASDESSTPPIASEDDRENEDPSQRKGKKTKSRRNQQEAQKLSSTDVPSPATPQLHHGSGRPDRTRQASRSGLEAAQSIPSRNPDLENSLFGDLNKAARNGSHHPTTSHQRTPPRSQYTPSPPPSQSLAPKPLKPLAIRPASHSQTTDPPERPHSGLETRNYQDEETNDMSSAYVPPNQQRHMRACMVCSIVRTEQQFRTHGCPNCEPFLELAGNTDQIQDCTSQVFDGLMTVVDTSRSWVARAQRLEGYVPGVYAVQVEGVLPEDVLAAVENAGVNYIPRDGSVNEALPTEA</sequence>
<dbReference type="GO" id="GO:0006355">
    <property type="term" value="P:regulation of DNA-templated transcription"/>
    <property type="evidence" value="ECO:0007669"/>
    <property type="project" value="InterPro"/>
</dbReference>
<dbReference type="GO" id="GO:0000775">
    <property type="term" value="C:chromosome, centromeric region"/>
    <property type="evidence" value="ECO:0007669"/>
    <property type="project" value="UniProtKB-SubCell"/>
</dbReference>
<evidence type="ECO:0000256" key="7">
    <source>
        <dbReference type="ARBA" id="ARBA00023328"/>
    </source>
</evidence>
<dbReference type="InterPro" id="IPR029040">
    <property type="entry name" value="RPABC4/Spt4"/>
</dbReference>
<reference evidence="11" key="1">
    <citation type="submission" date="2023-01" db="EMBL/GenBank/DDBJ databases">
        <authorList>
            <person name="Van Ghelder C."/>
            <person name="Rancurel C."/>
        </authorList>
    </citation>
    <scope>NUCLEOTIDE SEQUENCE</scope>
    <source>
        <strain evidence="11">CNCM I-4278</strain>
    </source>
</reference>
<evidence type="ECO:0000313" key="11">
    <source>
        <dbReference type="EMBL" id="CAI6333881.1"/>
    </source>
</evidence>
<keyword evidence="12" id="KW-1185">Reference proteome</keyword>
<feature type="compositionally biased region" description="Basic and acidic residues" evidence="9">
    <location>
        <begin position="174"/>
        <end position="188"/>
    </location>
</feature>
<evidence type="ECO:0000256" key="5">
    <source>
        <dbReference type="ARBA" id="ARBA00023163"/>
    </source>
</evidence>
<feature type="domain" description="Spt4/RpoE2 zinc finger" evidence="10">
    <location>
        <begin position="208"/>
        <end position="285"/>
    </location>
</feature>
<organism evidence="11 12">
    <name type="scientific">Periconia digitata</name>
    <dbReference type="NCBI Taxonomy" id="1303443"/>
    <lineage>
        <taxon>Eukaryota</taxon>
        <taxon>Fungi</taxon>
        <taxon>Dikarya</taxon>
        <taxon>Ascomycota</taxon>
        <taxon>Pezizomycotina</taxon>
        <taxon>Dothideomycetes</taxon>
        <taxon>Pleosporomycetidae</taxon>
        <taxon>Pleosporales</taxon>
        <taxon>Massarineae</taxon>
        <taxon>Periconiaceae</taxon>
        <taxon>Periconia</taxon>
    </lineage>
</organism>
<feature type="compositionally biased region" description="Basic residues" evidence="9">
    <location>
        <begin position="50"/>
        <end position="59"/>
    </location>
</feature>
<evidence type="ECO:0000259" key="10">
    <source>
        <dbReference type="SMART" id="SM01389"/>
    </source>
</evidence>
<dbReference type="InterPro" id="IPR038510">
    <property type="entry name" value="Spt4_sf"/>
</dbReference>
<proteinExistence type="inferred from homology"/>
<keyword evidence="7" id="KW-0137">Centromere</keyword>
<dbReference type="PANTHER" id="PTHR12882">
    <property type="entry name" value="SUPPRESSOR OF TY 4"/>
    <property type="match status" value="1"/>
</dbReference>
<gene>
    <name evidence="11" type="ORF">PDIGIT_LOCUS6933</name>
</gene>
<evidence type="ECO:0000256" key="2">
    <source>
        <dbReference type="ARBA" id="ARBA00004584"/>
    </source>
</evidence>
<dbReference type="Proteomes" id="UP001152607">
    <property type="component" value="Unassembled WGS sequence"/>
</dbReference>
<dbReference type="GO" id="GO:0032044">
    <property type="term" value="C:DSIF complex"/>
    <property type="evidence" value="ECO:0007669"/>
    <property type="project" value="TreeGrafter"/>
</dbReference>
<name>A0A9W4UFC8_9PLEO</name>
<dbReference type="EMBL" id="CAOQHR010000004">
    <property type="protein sequence ID" value="CAI6333881.1"/>
    <property type="molecule type" value="Genomic_DNA"/>
</dbReference>
<comment type="similarity">
    <text evidence="3">Belongs to the SPT4 family.</text>
</comment>
<dbReference type="Gene3D" id="3.30.40.210">
    <property type="match status" value="1"/>
</dbReference>
<protein>
    <recommendedName>
        <fullName evidence="4">Transcription elongation factor SPT4</fullName>
    </recommendedName>
    <alternativeName>
        <fullName evidence="8">Chromatin elongation factor SPT4</fullName>
    </alternativeName>
</protein>
<dbReference type="CDD" id="cd07973">
    <property type="entry name" value="Spt4"/>
    <property type="match status" value="1"/>
</dbReference>
<evidence type="ECO:0000256" key="1">
    <source>
        <dbReference type="ARBA" id="ARBA00004123"/>
    </source>
</evidence>
<dbReference type="InterPro" id="IPR022800">
    <property type="entry name" value="Spt4/RpoE2_Znf"/>
</dbReference>
<keyword evidence="5" id="KW-0804">Transcription</keyword>
<evidence type="ECO:0000256" key="9">
    <source>
        <dbReference type="SAM" id="MobiDB-lite"/>
    </source>
</evidence>
<dbReference type="SUPFAM" id="SSF63393">
    <property type="entry name" value="RNA polymerase subunits"/>
    <property type="match status" value="1"/>
</dbReference>